<gene>
    <name evidence="2" type="ORF">E2C01_097383</name>
</gene>
<dbReference type="EMBL" id="VSRR010128800">
    <property type="protein sequence ID" value="MPD01838.1"/>
    <property type="molecule type" value="Genomic_DNA"/>
</dbReference>
<proteinExistence type="predicted"/>
<evidence type="ECO:0000256" key="1">
    <source>
        <dbReference type="SAM" id="MobiDB-lite"/>
    </source>
</evidence>
<keyword evidence="3" id="KW-1185">Reference proteome</keyword>
<feature type="region of interest" description="Disordered" evidence="1">
    <location>
        <begin position="49"/>
        <end position="72"/>
    </location>
</feature>
<dbReference type="AlphaFoldDB" id="A0A5B7K9F1"/>
<evidence type="ECO:0000313" key="2">
    <source>
        <dbReference type="EMBL" id="MPD01838.1"/>
    </source>
</evidence>
<comment type="caution">
    <text evidence="2">The sequence shown here is derived from an EMBL/GenBank/DDBJ whole genome shotgun (WGS) entry which is preliminary data.</text>
</comment>
<protein>
    <submittedName>
        <fullName evidence="2">Uncharacterized protein</fullName>
    </submittedName>
</protein>
<organism evidence="2 3">
    <name type="scientific">Portunus trituberculatus</name>
    <name type="common">Swimming crab</name>
    <name type="synonym">Neptunus trituberculatus</name>
    <dbReference type="NCBI Taxonomy" id="210409"/>
    <lineage>
        <taxon>Eukaryota</taxon>
        <taxon>Metazoa</taxon>
        <taxon>Ecdysozoa</taxon>
        <taxon>Arthropoda</taxon>
        <taxon>Crustacea</taxon>
        <taxon>Multicrustacea</taxon>
        <taxon>Malacostraca</taxon>
        <taxon>Eumalacostraca</taxon>
        <taxon>Eucarida</taxon>
        <taxon>Decapoda</taxon>
        <taxon>Pleocyemata</taxon>
        <taxon>Brachyura</taxon>
        <taxon>Eubrachyura</taxon>
        <taxon>Portunoidea</taxon>
        <taxon>Portunidae</taxon>
        <taxon>Portuninae</taxon>
        <taxon>Portunus</taxon>
    </lineage>
</organism>
<reference evidence="2 3" key="1">
    <citation type="submission" date="2019-05" db="EMBL/GenBank/DDBJ databases">
        <title>Another draft genome of Portunus trituberculatus and its Hox gene families provides insights of decapod evolution.</title>
        <authorList>
            <person name="Jeong J.-H."/>
            <person name="Song I."/>
            <person name="Kim S."/>
            <person name="Choi T."/>
            <person name="Kim D."/>
            <person name="Ryu S."/>
            <person name="Kim W."/>
        </authorList>
    </citation>
    <scope>NUCLEOTIDE SEQUENCE [LARGE SCALE GENOMIC DNA]</scope>
    <source>
        <tissue evidence="2">Muscle</tissue>
    </source>
</reference>
<sequence length="72" mass="7897">MTSLRTASAQESRSVGDVWDGRGFCEACLAWRVQPHFIFPRAVMSSFTTASSKAPSPHRPTAAVRRPCLSCQ</sequence>
<evidence type="ECO:0000313" key="3">
    <source>
        <dbReference type="Proteomes" id="UP000324222"/>
    </source>
</evidence>
<name>A0A5B7K9F1_PORTR</name>
<accession>A0A5B7K9F1</accession>
<dbReference type="Proteomes" id="UP000324222">
    <property type="component" value="Unassembled WGS sequence"/>
</dbReference>